<dbReference type="Pfam" id="PF09339">
    <property type="entry name" value="HTH_IclR"/>
    <property type="match status" value="1"/>
</dbReference>
<keyword evidence="5" id="KW-1185">Reference proteome</keyword>
<evidence type="ECO:0000313" key="4">
    <source>
        <dbReference type="EMBL" id="AHB49784.1"/>
    </source>
</evidence>
<keyword evidence="2" id="KW-0812">Transmembrane</keyword>
<accession>V5SIK8</accession>
<dbReference type="AlphaFoldDB" id="V5SIK8"/>
<organism evidence="4 5">
    <name type="scientific">Hyphomicrobium nitrativorans NL23</name>
    <dbReference type="NCBI Taxonomy" id="1029756"/>
    <lineage>
        <taxon>Bacteria</taxon>
        <taxon>Pseudomonadati</taxon>
        <taxon>Pseudomonadota</taxon>
        <taxon>Alphaproteobacteria</taxon>
        <taxon>Hyphomicrobiales</taxon>
        <taxon>Hyphomicrobiaceae</taxon>
        <taxon>Hyphomicrobium</taxon>
    </lineage>
</organism>
<sequence length="336" mass="34065">MLRESNGRGTRCLGYCAAATFILCAAAQNSLHGWALGARSSEIAALILAIASIAGAIMTPIALAAAFNAFGRWQFVRGLVALALAACCFAYATVSSLGFVSGARDVAAATRGAEADAYAIARDKAKVANVELATLAAAPRGNRKTEAARAERKAKLEADRADAERVMAAGATATVADPTAASMASYAAALGYEVEPAKLSPWLVLLSVIFFELGAAASLIVVGALPGAAAKAEPAKSAPAVEPKPVPEVAAAPAMADAPEAPQDDRKTVGRKRSRALDDVLAKIKSAGGQLEGPLDELGERLGLSKSSAHRALHALAGLGAVNLATSAAGTLVQLR</sequence>
<feature type="domain" description="HTH iclR-type" evidence="3">
    <location>
        <begin position="287"/>
        <end position="322"/>
    </location>
</feature>
<dbReference type="InterPro" id="IPR005471">
    <property type="entry name" value="Tscrpt_reg_IclR_N"/>
</dbReference>
<evidence type="ECO:0000256" key="1">
    <source>
        <dbReference type="SAM" id="MobiDB-lite"/>
    </source>
</evidence>
<dbReference type="STRING" id="1029756.W911_00245"/>
<dbReference type="GO" id="GO:0006355">
    <property type="term" value="P:regulation of DNA-templated transcription"/>
    <property type="evidence" value="ECO:0007669"/>
    <property type="project" value="InterPro"/>
</dbReference>
<protein>
    <recommendedName>
        <fullName evidence="3">HTH iclR-type domain-containing protein</fullName>
    </recommendedName>
</protein>
<name>V5SIK8_9HYPH</name>
<evidence type="ECO:0000256" key="2">
    <source>
        <dbReference type="SAM" id="Phobius"/>
    </source>
</evidence>
<reference evidence="4 5" key="1">
    <citation type="journal article" date="2014" name="Genome Announc.">
        <title>Complete Genome Sequence of Hyphomicrobium nitrativorans Strain NL23, a Denitrifying Bacterium Isolated from Biofilm of a Methanol-Fed Denitrification System Treating Seawater at the Montreal Biodome.</title>
        <authorList>
            <person name="Martineau C."/>
            <person name="Villeneuve C."/>
            <person name="Mauffrey F."/>
            <person name="Villemur R."/>
        </authorList>
    </citation>
    <scope>NUCLEOTIDE SEQUENCE [LARGE SCALE GENOMIC DNA]</scope>
    <source>
        <strain evidence="4">NL23</strain>
    </source>
</reference>
<dbReference type="PATRIC" id="fig|1029756.8.peg.54"/>
<evidence type="ECO:0000259" key="3">
    <source>
        <dbReference type="Pfam" id="PF09339"/>
    </source>
</evidence>
<feature type="transmembrane region" description="Helical" evidence="2">
    <location>
        <begin position="202"/>
        <end position="225"/>
    </location>
</feature>
<feature type="transmembrane region" description="Helical" evidence="2">
    <location>
        <begin position="79"/>
        <end position="100"/>
    </location>
</feature>
<dbReference type="EMBL" id="CP006912">
    <property type="protein sequence ID" value="AHB49784.1"/>
    <property type="molecule type" value="Genomic_DNA"/>
</dbReference>
<dbReference type="Proteomes" id="UP000018542">
    <property type="component" value="Chromosome"/>
</dbReference>
<gene>
    <name evidence="4" type="ORF">W911_00245</name>
</gene>
<keyword evidence="2" id="KW-0472">Membrane</keyword>
<dbReference type="GO" id="GO:0003677">
    <property type="term" value="F:DNA binding"/>
    <property type="evidence" value="ECO:0007669"/>
    <property type="project" value="InterPro"/>
</dbReference>
<proteinExistence type="predicted"/>
<feature type="region of interest" description="Disordered" evidence="1">
    <location>
        <begin position="250"/>
        <end position="272"/>
    </location>
</feature>
<feature type="compositionally biased region" description="Low complexity" evidence="1">
    <location>
        <begin position="250"/>
        <end position="261"/>
    </location>
</feature>
<dbReference type="KEGG" id="hni:W911_00245"/>
<dbReference type="HOGENOM" id="CLU_825791_0_0_5"/>
<feature type="transmembrane region" description="Helical" evidence="2">
    <location>
        <begin position="12"/>
        <end position="31"/>
    </location>
</feature>
<keyword evidence="2" id="KW-1133">Transmembrane helix</keyword>
<evidence type="ECO:0000313" key="5">
    <source>
        <dbReference type="Proteomes" id="UP000018542"/>
    </source>
</evidence>
<feature type="transmembrane region" description="Helical" evidence="2">
    <location>
        <begin position="43"/>
        <end position="67"/>
    </location>
</feature>